<proteinExistence type="predicted"/>
<keyword evidence="1" id="KW-1133">Transmembrane helix</keyword>
<accession>A0A5S3QMI4</accession>
<name>A0A5S3QMI4_9BACI</name>
<feature type="transmembrane region" description="Helical" evidence="1">
    <location>
        <begin position="72"/>
        <end position="91"/>
    </location>
</feature>
<evidence type="ECO:0000256" key="1">
    <source>
        <dbReference type="SAM" id="Phobius"/>
    </source>
</evidence>
<evidence type="ECO:0000313" key="2">
    <source>
        <dbReference type="EMBL" id="TMN23110.1"/>
    </source>
</evidence>
<dbReference type="AlphaFoldDB" id="A0A5S3QMI4"/>
<dbReference type="OrthoDB" id="2970686at2"/>
<evidence type="ECO:0000313" key="3">
    <source>
        <dbReference type="Proteomes" id="UP000306980"/>
    </source>
</evidence>
<dbReference type="Proteomes" id="UP000306980">
    <property type="component" value="Unassembled WGS sequence"/>
</dbReference>
<comment type="caution">
    <text evidence="2">The sequence shown here is derived from an EMBL/GenBank/DDBJ whole genome shotgun (WGS) entry which is preliminary data.</text>
</comment>
<reference evidence="2 3" key="1">
    <citation type="submission" date="2019-05" db="EMBL/GenBank/DDBJ databases">
        <title>Genomic analysis of Lentibacillus sp. NKC220-2.</title>
        <authorList>
            <person name="Oh Y.J."/>
        </authorList>
    </citation>
    <scope>NUCLEOTIDE SEQUENCE [LARGE SCALE GENOMIC DNA]</scope>
    <source>
        <strain evidence="2 3">NKC220-2</strain>
    </source>
</reference>
<keyword evidence="1" id="KW-0472">Membrane</keyword>
<sequence>MSVKLPAIPVYLLNVSYIILFFLASYITSLFIADVKFQHLIVLTGVVIIYWFIANAITGLYKRSKNMKQIQIKTVISFLIITIVTSLQQLMFFKIPFTATFTFFGISLLFLLLLHSVSFRPRFSTE</sequence>
<dbReference type="RefSeq" id="WP_138604001.1">
    <property type="nucleotide sequence ID" value="NZ_VCIA01000001.1"/>
</dbReference>
<keyword evidence="1" id="KW-0812">Transmembrane</keyword>
<organism evidence="2 3">
    <name type="scientific">Lentibacillus cibarius</name>
    <dbReference type="NCBI Taxonomy" id="2583219"/>
    <lineage>
        <taxon>Bacteria</taxon>
        <taxon>Bacillati</taxon>
        <taxon>Bacillota</taxon>
        <taxon>Bacilli</taxon>
        <taxon>Bacillales</taxon>
        <taxon>Bacillaceae</taxon>
        <taxon>Lentibacillus</taxon>
    </lineage>
</organism>
<protein>
    <submittedName>
        <fullName evidence="2">Uncharacterized protein</fullName>
    </submittedName>
</protein>
<feature type="transmembrane region" description="Helical" evidence="1">
    <location>
        <begin position="12"/>
        <end position="33"/>
    </location>
</feature>
<feature type="transmembrane region" description="Helical" evidence="1">
    <location>
        <begin position="97"/>
        <end position="114"/>
    </location>
</feature>
<dbReference type="EMBL" id="VCIA01000001">
    <property type="protein sequence ID" value="TMN23110.1"/>
    <property type="molecule type" value="Genomic_DNA"/>
</dbReference>
<gene>
    <name evidence="2" type="ORF">FFL34_14195</name>
</gene>
<feature type="transmembrane region" description="Helical" evidence="1">
    <location>
        <begin position="39"/>
        <end position="60"/>
    </location>
</feature>